<dbReference type="InterPro" id="IPR008979">
    <property type="entry name" value="Galactose-bd-like_sf"/>
</dbReference>
<dbReference type="RefSeq" id="WP_344628102.1">
    <property type="nucleotide sequence ID" value="NZ_BAAALD010000139.1"/>
</dbReference>
<feature type="domain" description="GH16" evidence="4">
    <location>
        <begin position="315"/>
        <end position="582"/>
    </location>
</feature>
<gene>
    <name evidence="5" type="ORF">GCM10009663_73420</name>
</gene>
<feature type="signal peptide" evidence="2">
    <location>
        <begin position="1"/>
        <end position="37"/>
    </location>
</feature>
<name>A0ABN1U5Z0_9ACTN</name>
<protein>
    <submittedName>
        <fullName evidence="5">Discoidin domain-containing protein</fullName>
    </submittedName>
</protein>
<dbReference type="Proteomes" id="UP001499987">
    <property type="component" value="Unassembled WGS sequence"/>
</dbReference>
<dbReference type="InterPro" id="IPR000757">
    <property type="entry name" value="Beta-glucanase-like"/>
</dbReference>
<dbReference type="SUPFAM" id="SSF49899">
    <property type="entry name" value="Concanavalin A-like lectins/glucanases"/>
    <property type="match status" value="1"/>
</dbReference>
<dbReference type="PANTHER" id="PTHR10963">
    <property type="entry name" value="GLYCOSYL HYDROLASE-RELATED"/>
    <property type="match status" value="1"/>
</dbReference>
<dbReference type="InterPro" id="IPR013320">
    <property type="entry name" value="ConA-like_dom_sf"/>
</dbReference>
<evidence type="ECO:0000313" key="5">
    <source>
        <dbReference type="EMBL" id="GAA1123571.1"/>
    </source>
</evidence>
<comment type="similarity">
    <text evidence="1">Belongs to the glycosyl hydrolase 16 family.</text>
</comment>
<sequence length="582" mass="61885">MTTAPPAAAARPHRVLTRLLTALVLALGALLVPFAPAAPAAESLLSQGKTVTASSTENGVAFPASAAVDGNAGTRWSSAFGDPQWLQVDLGATATVSRVVLQWEAAYATGFKLQTSADGSTWTDVYTTASGTGGTQNLTVNGTGRYVRMYGTARATQYGYSLWEFQVYGTPGGGTGGGDVQLSYDKPAVASSSQNDGGCGNCTPSKAVDQDPATRWATSAWSDPGWIYIDLGATATVHKVVLQWDPAYATAYKLQVSGDAVNWTDIYSTTTGKGFKETVSNLNGTGRYVRMYGTTRVSQYGYSLWEFQVFGTGGSPVTPPPLPPNPTFPAGRLVFGDEFNGSNGTAPDAGKWTTDPGAGVNNELEYYTTGNKNLYQDGTGNLVIEARKEVTPGSACPRDPLSGSTVCQYTSGRINTSGHFDFTYGHAEARIKVTGTQGLWPAFWMLGSDFKTGTPWPYSGEIDVMEHVGKVADSVYSTLHAPAYNGAGGYGSPYTLAGTDFANAFHTYAVDWDSAHMTFYVDGSAFFTVDRTALEATRGPWVYDHPFYLILNNAVGGDWPGAPDATTVLPQKMLVDYVRVYQ</sequence>
<evidence type="ECO:0000259" key="3">
    <source>
        <dbReference type="PROSITE" id="PS50022"/>
    </source>
</evidence>
<feature type="chain" id="PRO_5046923643" evidence="2">
    <location>
        <begin position="38"/>
        <end position="582"/>
    </location>
</feature>
<proteinExistence type="inferred from homology"/>
<dbReference type="EMBL" id="BAAALD010000139">
    <property type="protein sequence ID" value="GAA1123571.1"/>
    <property type="molecule type" value="Genomic_DNA"/>
</dbReference>
<dbReference type="Pfam" id="PF00722">
    <property type="entry name" value="Glyco_hydro_16"/>
    <property type="match status" value="1"/>
</dbReference>
<reference evidence="5 6" key="1">
    <citation type="journal article" date="2019" name="Int. J. Syst. Evol. Microbiol.">
        <title>The Global Catalogue of Microorganisms (GCM) 10K type strain sequencing project: providing services to taxonomists for standard genome sequencing and annotation.</title>
        <authorList>
            <consortium name="The Broad Institute Genomics Platform"/>
            <consortium name="The Broad Institute Genome Sequencing Center for Infectious Disease"/>
            <person name="Wu L."/>
            <person name="Ma J."/>
        </authorList>
    </citation>
    <scope>NUCLEOTIDE SEQUENCE [LARGE SCALE GENOMIC DNA]</scope>
    <source>
        <strain evidence="5 6">JCM 13002</strain>
    </source>
</reference>
<dbReference type="PROSITE" id="PS51762">
    <property type="entry name" value="GH16_2"/>
    <property type="match status" value="1"/>
</dbReference>
<dbReference type="PROSITE" id="PS50022">
    <property type="entry name" value="FA58C_3"/>
    <property type="match status" value="2"/>
</dbReference>
<dbReference type="PANTHER" id="PTHR10963:SF55">
    <property type="entry name" value="GLYCOSIDE HYDROLASE FAMILY 16 PROTEIN"/>
    <property type="match status" value="1"/>
</dbReference>
<dbReference type="Gene3D" id="2.60.120.200">
    <property type="match status" value="1"/>
</dbReference>
<keyword evidence="6" id="KW-1185">Reference proteome</keyword>
<dbReference type="InterPro" id="IPR050546">
    <property type="entry name" value="Glycosyl_Hydrlase_16"/>
</dbReference>
<dbReference type="SUPFAM" id="SSF49785">
    <property type="entry name" value="Galactose-binding domain-like"/>
    <property type="match status" value="2"/>
</dbReference>
<dbReference type="Pfam" id="PF00754">
    <property type="entry name" value="F5_F8_type_C"/>
    <property type="match status" value="2"/>
</dbReference>
<evidence type="ECO:0000313" key="6">
    <source>
        <dbReference type="Proteomes" id="UP001499987"/>
    </source>
</evidence>
<feature type="domain" description="F5/8 type C" evidence="3">
    <location>
        <begin position="177"/>
        <end position="312"/>
    </location>
</feature>
<organism evidence="5 6">
    <name type="scientific">Kitasatospora arboriphila</name>
    <dbReference type="NCBI Taxonomy" id="258052"/>
    <lineage>
        <taxon>Bacteria</taxon>
        <taxon>Bacillati</taxon>
        <taxon>Actinomycetota</taxon>
        <taxon>Actinomycetes</taxon>
        <taxon>Kitasatosporales</taxon>
        <taxon>Streptomycetaceae</taxon>
        <taxon>Kitasatospora</taxon>
    </lineage>
</organism>
<evidence type="ECO:0000259" key="4">
    <source>
        <dbReference type="PROSITE" id="PS51762"/>
    </source>
</evidence>
<keyword evidence="2" id="KW-0732">Signal</keyword>
<comment type="caution">
    <text evidence="5">The sequence shown here is derived from an EMBL/GenBank/DDBJ whole genome shotgun (WGS) entry which is preliminary data.</text>
</comment>
<dbReference type="CDD" id="cd08023">
    <property type="entry name" value="GH16_laminarinase_like"/>
    <property type="match status" value="1"/>
</dbReference>
<dbReference type="InterPro" id="IPR000421">
    <property type="entry name" value="FA58C"/>
</dbReference>
<evidence type="ECO:0000256" key="1">
    <source>
        <dbReference type="ARBA" id="ARBA00006865"/>
    </source>
</evidence>
<evidence type="ECO:0000256" key="2">
    <source>
        <dbReference type="SAM" id="SignalP"/>
    </source>
</evidence>
<dbReference type="Gene3D" id="2.60.120.260">
    <property type="entry name" value="Galactose-binding domain-like"/>
    <property type="match status" value="2"/>
</dbReference>
<feature type="domain" description="F5/8 type C" evidence="3">
    <location>
        <begin position="33"/>
        <end position="170"/>
    </location>
</feature>
<accession>A0ABN1U5Z0</accession>